<name>A0A0D6L954_9BILA</name>
<evidence type="ECO:0000313" key="2">
    <source>
        <dbReference type="Proteomes" id="UP000054495"/>
    </source>
</evidence>
<keyword evidence="2" id="KW-1185">Reference proteome</keyword>
<sequence length="350" mass="39847">MALLEPSNGILRTNVSWDDLQKAVYEAFGNDAKFGPNKDAKDIGFVNYGFMALLEPSNGILRTNVSWDDLQKAVYEAFGNDAKFGPNKDAKDIGFVNGFLSKICLITPDWQTELKHVPEKFVVKISSQMSYIECHGMLGEKDMEISMQDFSSAQDTKVKQLHNNEVTLYRILEKYNVTNVARPKVYYMREFSEDSPHEGFIIMEYVADRLPLHIYDNLTPSDISQVLRTIASLQVAFLKFSEEDKALFTEDIFGEINSKTVTKEHVKSMVDLMRKIGEGKLDETLNRLGKIIPEIADTNFADHLPDILEWRNSGREVAVELTKYYDVLSMYALVAKEVQEIVAANLWLKT</sequence>
<accession>A0A0D6L954</accession>
<organism evidence="1 2">
    <name type="scientific">Ancylostoma ceylanicum</name>
    <dbReference type="NCBI Taxonomy" id="53326"/>
    <lineage>
        <taxon>Eukaryota</taxon>
        <taxon>Metazoa</taxon>
        <taxon>Ecdysozoa</taxon>
        <taxon>Nematoda</taxon>
        <taxon>Chromadorea</taxon>
        <taxon>Rhabditida</taxon>
        <taxon>Rhabditina</taxon>
        <taxon>Rhabditomorpha</taxon>
        <taxon>Strongyloidea</taxon>
        <taxon>Ancylostomatidae</taxon>
        <taxon>Ancylostomatinae</taxon>
        <taxon>Ancylostoma</taxon>
    </lineage>
</organism>
<dbReference type="InterPro" id="IPR012877">
    <property type="entry name" value="Dhs-27"/>
</dbReference>
<evidence type="ECO:0008006" key="3">
    <source>
        <dbReference type="Google" id="ProtNLM"/>
    </source>
</evidence>
<evidence type="ECO:0000313" key="1">
    <source>
        <dbReference type="EMBL" id="EPB68224.1"/>
    </source>
</evidence>
<dbReference type="Proteomes" id="UP000054495">
    <property type="component" value="Unassembled WGS sequence"/>
</dbReference>
<dbReference type="Pfam" id="PF07914">
    <property type="entry name" value="DUF1679"/>
    <property type="match status" value="2"/>
</dbReference>
<dbReference type="EMBL" id="KE125477">
    <property type="protein sequence ID" value="EPB68224.1"/>
    <property type="molecule type" value="Genomic_DNA"/>
</dbReference>
<gene>
    <name evidence="1" type="ORF">ANCCEY_12689</name>
</gene>
<dbReference type="PANTHER" id="PTHR23020:SF8">
    <property type="entry name" value="CHK KINASE-LIKE DOMAIN-CONTAINING PROTEIN"/>
    <property type="match status" value="1"/>
</dbReference>
<dbReference type="InterPro" id="IPR052961">
    <property type="entry name" value="Oxido-Kinase-like_Enzymes"/>
</dbReference>
<proteinExistence type="predicted"/>
<reference evidence="1 2" key="1">
    <citation type="submission" date="2013-05" db="EMBL/GenBank/DDBJ databases">
        <title>Draft genome of the parasitic nematode Anyclostoma ceylanicum.</title>
        <authorList>
            <person name="Mitreva M."/>
        </authorList>
    </citation>
    <scope>NUCLEOTIDE SEQUENCE [LARGE SCALE GENOMIC DNA]</scope>
</reference>
<dbReference type="PANTHER" id="PTHR23020">
    <property type="entry name" value="UNCHARACTERIZED NUCLEAR HORMONE RECEPTOR-RELATED"/>
    <property type="match status" value="1"/>
</dbReference>
<protein>
    <recommendedName>
        <fullName evidence="3">CHK kinase-like domain-containing protein</fullName>
    </recommendedName>
</protein>
<dbReference type="AlphaFoldDB" id="A0A0D6L954"/>